<dbReference type="Pfam" id="PF08389">
    <property type="entry name" value="Xpo1"/>
    <property type="match status" value="1"/>
</dbReference>
<organism evidence="13 14">
    <name type="scientific">Amphimedon queenslandica</name>
    <name type="common">Sponge</name>
    <dbReference type="NCBI Taxonomy" id="400682"/>
    <lineage>
        <taxon>Eukaryota</taxon>
        <taxon>Metazoa</taxon>
        <taxon>Porifera</taxon>
        <taxon>Demospongiae</taxon>
        <taxon>Heteroscleromorpha</taxon>
        <taxon>Haplosclerida</taxon>
        <taxon>Niphatidae</taxon>
        <taxon>Amphimedon</taxon>
    </lineage>
</organism>
<dbReference type="SUPFAM" id="SSF48371">
    <property type="entry name" value="ARM repeat"/>
    <property type="match status" value="1"/>
</dbReference>
<keyword evidence="3 10" id="KW-0813">Transport</keyword>
<evidence type="ECO:0000256" key="1">
    <source>
        <dbReference type="ARBA" id="ARBA00004496"/>
    </source>
</evidence>
<feature type="domain" description="Exportin-T C-terminal" evidence="12">
    <location>
        <begin position="339"/>
        <end position="682"/>
    </location>
</feature>
<dbReference type="PANTHER" id="PTHR15952:SF11">
    <property type="entry name" value="EXPORTIN-T"/>
    <property type="match status" value="1"/>
</dbReference>
<evidence type="ECO:0000313" key="13">
    <source>
        <dbReference type="EnsemblMetazoa" id="XP_019856219.1"/>
    </source>
</evidence>
<accession>A0AAN0JGY2</accession>
<dbReference type="GO" id="GO:0031267">
    <property type="term" value="F:small GTPase binding"/>
    <property type="evidence" value="ECO:0007669"/>
    <property type="project" value="InterPro"/>
</dbReference>
<comment type="subcellular location">
    <subcellularLocation>
        <location evidence="1 10">Cytoplasm</location>
    </subcellularLocation>
    <subcellularLocation>
        <location evidence="10">Nucleus</location>
    </subcellularLocation>
    <text evidence="10">Shuttles between the nucleus and the cytoplasm.</text>
</comment>
<evidence type="ECO:0000256" key="10">
    <source>
        <dbReference type="RuleBase" id="RU366037"/>
    </source>
</evidence>
<dbReference type="InterPro" id="IPR016024">
    <property type="entry name" value="ARM-type_fold"/>
</dbReference>
<evidence type="ECO:0000256" key="6">
    <source>
        <dbReference type="ARBA" id="ARBA00022884"/>
    </source>
</evidence>
<evidence type="ECO:0000256" key="8">
    <source>
        <dbReference type="ARBA" id="ARBA00029784"/>
    </source>
</evidence>
<reference evidence="13" key="2">
    <citation type="submission" date="2024-06" db="UniProtKB">
        <authorList>
            <consortium name="EnsemblMetazoa"/>
        </authorList>
    </citation>
    <scope>IDENTIFICATION</scope>
</reference>
<evidence type="ECO:0000259" key="11">
    <source>
        <dbReference type="Pfam" id="PF08389"/>
    </source>
</evidence>
<dbReference type="Gene3D" id="1.25.10.10">
    <property type="entry name" value="Leucine-rich Repeat Variant"/>
    <property type="match status" value="1"/>
</dbReference>
<comment type="function">
    <text evidence="10">tRNA nucleus export receptor which facilitates tRNA translocation across the nuclear pore complex.</text>
</comment>
<dbReference type="GO" id="GO:0005737">
    <property type="term" value="C:cytoplasm"/>
    <property type="evidence" value="ECO:0007669"/>
    <property type="project" value="UniProtKB-SubCell"/>
</dbReference>
<dbReference type="EnsemblMetazoa" id="XM_020000660.1">
    <property type="protein sequence ID" value="XP_019856219.1"/>
    <property type="gene ID" value="LOC100635255"/>
</dbReference>
<dbReference type="PANTHER" id="PTHR15952">
    <property type="entry name" value="EXPORTIN-T/LOS1"/>
    <property type="match status" value="1"/>
</dbReference>
<proteinExistence type="inferred from homology"/>
<dbReference type="RefSeq" id="XP_019856219.1">
    <property type="nucleotide sequence ID" value="XM_020000660.1"/>
</dbReference>
<dbReference type="GO" id="GO:0000049">
    <property type="term" value="F:tRNA binding"/>
    <property type="evidence" value="ECO:0007669"/>
    <property type="project" value="UniProtKB-UniRule"/>
</dbReference>
<evidence type="ECO:0000256" key="9">
    <source>
        <dbReference type="ARBA" id="ARBA00032199"/>
    </source>
</evidence>
<keyword evidence="14" id="KW-1185">Reference proteome</keyword>
<evidence type="ECO:0000256" key="5">
    <source>
        <dbReference type="ARBA" id="ARBA00022555"/>
    </source>
</evidence>
<name>A0AAN0JGY2_AMPQE</name>
<feature type="domain" description="Exportin-1/Importin-beta-like" evidence="11">
    <location>
        <begin position="99"/>
        <end position="256"/>
    </location>
</feature>
<dbReference type="InterPro" id="IPR040017">
    <property type="entry name" value="XPOT"/>
</dbReference>
<evidence type="ECO:0000259" key="12">
    <source>
        <dbReference type="Pfam" id="PF19282"/>
    </source>
</evidence>
<keyword evidence="4 10" id="KW-0963">Cytoplasm</keyword>
<sequence length="709" mass="80303">MDEALLRGLFDGCSQEERQLTTKYFIHLQNTPGSWKTAIAHFNQSHKCSDDRVLFFCLQILEHHVKMRHAASSNEDVVQFRETVLSWLHASSNVHNLKPFVKNKMAQILSLTVITDYPHKWPQFFNNVLCLLGGQDSALNSSQSSTIDMYLRTLLAIDNEIVDREVIHTQEENVRNTVIKDHMRDNCVPQLVESWFQILSCSTAPIDPDLLCQTMNVIGCYVSWIDITLVANDRFVGLLLQYLSVNALRESAATCLRDIINKGMEPLSKLELVNSLVKLLETNGILDTQNTLSNDEESVEFRVKMADLVNSIGSALISCHQKLIKGDDEAHALLSLVSIRHNVPYLLSYLTDEDDGVSENVLGFATQFVSVLKHLPYLADDDKQSLQALLSAVVLKLKYDESYNFHNPGEDEGLFMEFRSKLRTLFDNISQVDPSLVITVSQSLISQCLADIDNQSFPDTEVSLLLFHYISEHNFEKLFGSSSTIGSPFHTIMMQILDSNLSHYPHAAVLLQYYEAILRHEKFFSTSPTYIPRVMESLLDQRGLRHANPGVCSRVCYQLLRFVKAARAHIGDIAVNVLSNIEAILKENQDSVAGQMSLSPNDVLFLYEAAGYLIVHAAQSPQNKCVLMRNLLDPLLAKFKYYLNQLYLITTPQEQDQISQLLYYLLSYISRTSKVFPNHQMTVQSGCVECYIEVRKIISTTGVLVIHYC</sequence>
<evidence type="ECO:0000256" key="4">
    <source>
        <dbReference type="ARBA" id="ARBA00022490"/>
    </source>
</evidence>
<dbReference type="GO" id="GO:0005643">
    <property type="term" value="C:nuclear pore"/>
    <property type="evidence" value="ECO:0007669"/>
    <property type="project" value="TreeGrafter"/>
</dbReference>
<dbReference type="InterPro" id="IPR011989">
    <property type="entry name" value="ARM-like"/>
</dbReference>
<dbReference type="GO" id="GO:0016363">
    <property type="term" value="C:nuclear matrix"/>
    <property type="evidence" value="ECO:0007669"/>
    <property type="project" value="TreeGrafter"/>
</dbReference>
<evidence type="ECO:0000256" key="7">
    <source>
        <dbReference type="ARBA" id="ARBA00023242"/>
    </source>
</evidence>
<dbReference type="InterPro" id="IPR045546">
    <property type="entry name" value="Exportin-T_C"/>
</dbReference>
<dbReference type="InterPro" id="IPR013598">
    <property type="entry name" value="Exportin-1/Importin-b-like"/>
</dbReference>
<comment type="similarity">
    <text evidence="10">Belongs to the exportin family.</text>
</comment>
<evidence type="ECO:0000256" key="2">
    <source>
        <dbReference type="ARBA" id="ARBA00018928"/>
    </source>
</evidence>
<dbReference type="GeneID" id="100635255"/>
<keyword evidence="6 10" id="KW-0694">RNA-binding</keyword>
<dbReference type="GO" id="GO:0071528">
    <property type="term" value="P:tRNA re-export from nucleus"/>
    <property type="evidence" value="ECO:0007669"/>
    <property type="project" value="UniProtKB-UniRule"/>
</dbReference>
<dbReference type="KEGG" id="aqu:100635255"/>
<dbReference type="AlphaFoldDB" id="A0AAN0JGY2"/>
<keyword evidence="5 10" id="KW-0820">tRNA-binding</keyword>
<evidence type="ECO:0000256" key="3">
    <source>
        <dbReference type="ARBA" id="ARBA00022448"/>
    </source>
</evidence>
<evidence type="ECO:0000313" key="14">
    <source>
        <dbReference type="Proteomes" id="UP000007879"/>
    </source>
</evidence>
<dbReference type="Pfam" id="PF19282">
    <property type="entry name" value="Exportin-T"/>
    <property type="match status" value="1"/>
</dbReference>
<dbReference type="Proteomes" id="UP000007879">
    <property type="component" value="Unassembled WGS sequence"/>
</dbReference>
<reference evidence="14" key="1">
    <citation type="journal article" date="2010" name="Nature">
        <title>The Amphimedon queenslandica genome and the evolution of animal complexity.</title>
        <authorList>
            <person name="Srivastava M."/>
            <person name="Simakov O."/>
            <person name="Chapman J."/>
            <person name="Fahey B."/>
            <person name="Gauthier M.E."/>
            <person name="Mitros T."/>
            <person name="Richards G.S."/>
            <person name="Conaco C."/>
            <person name="Dacre M."/>
            <person name="Hellsten U."/>
            <person name="Larroux C."/>
            <person name="Putnam N.H."/>
            <person name="Stanke M."/>
            <person name="Adamska M."/>
            <person name="Darling A."/>
            <person name="Degnan S.M."/>
            <person name="Oakley T.H."/>
            <person name="Plachetzki D.C."/>
            <person name="Zhai Y."/>
            <person name="Adamski M."/>
            <person name="Calcino A."/>
            <person name="Cummins S.F."/>
            <person name="Goodstein D.M."/>
            <person name="Harris C."/>
            <person name="Jackson D.J."/>
            <person name="Leys S.P."/>
            <person name="Shu S."/>
            <person name="Woodcroft B.J."/>
            <person name="Vervoort M."/>
            <person name="Kosik K.S."/>
            <person name="Manning G."/>
            <person name="Degnan B.M."/>
            <person name="Rokhsar D.S."/>
        </authorList>
    </citation>
    <scope>NUCLEOTIDE SEQUENCE [LARGE SCALE GENOMIC DNA]</scope>
</reference>
<keyword evidence="7 10" id="KW-0539">Nucleus</keyword>
<protein>
    <recommendedName>
        <fullName evidence="2 10">Exportin-T</fullName>
    </recommendedName>
    <alternativeName>
        <fullName evidence="8 10">Exportin(tRNA)</fullName>
    </alternativeName>
    <alternativeName>
        <fullName evidence="9 10">tRNA exportin</fullName>
    </alternativeName>
</protein>